<sequence>MRAKLVKLTQKLGNLKCSVMQQCITITTPPQFPLQRNGNQEHPFDFEDGDVRAKANYRGQIITFRLSSHALCFASPVWKNIVFPPFPLLSSLKNEEEPNSKKACAVPEEPFPDIELDFTGDNPEALFILLQIAHLKFSNVPSQLPRLVKPWIQGWLKDDCTEAHLPHQEGWLWIAYHFGRKDIFYHMMKILALRLTIGDDEKCMLFDPPFYREHRTPSTKLYPLGLEGSLLPPEITG</sequence>
<evidence type="ECO:0008006" key="3">
    <source>
        <dbReference type="Google" id="ProtNLM"/>
    </source>
</evidence>
<comment type="caution">
    <text evidence="1">The sequence shown here is derived from an EMBL/GenBank/DDBJ whole genome shotgun (WGS) entry which is preliminary data.</text>
</comment>
<organism evidence="1 2">
    <name type="scientific">Botrytis paeoniae</name>
    <dbReference type="NCBI Taxonomy" id="278948"/>
    <lineage>
        <taxon>Eukaryota</taxon>
        <taxon>Fungi</taxon>
        <taxon>Dikarya</taxon>
        <taxon>Ascomycota</taxon>
        <taxon>Pezizomycotina</taxon>
        <taxon>Leotiomycetes</taxon>
        <taxon>Helotiales</taxon>
        <taxon>Sclerotiniaceae</taxon>
        <taxon>Botrytis</taxon>
    </lineage>
</organism>
<dbReference type="Proteomes" id="UP000297910">
    <property type="component" value="Unassembled WGS sequence"/>
</dbReference>
<name>A0A4Z1F4V5_9HELO</name>
<keyword evidence="2" id="KW-1185">Reference proteome</keyword>
<reference evidence="1 2" key="1">
    <citation type="submission" date="2017-12" db="EMBL/GenBank/DDBJ databases">
        <title>Comparative genomics of Botrytis spp.</title>
        <authorList>
            <person name="Valero-Jimenez C.A."/>
            <person name="Tapia P."/>
            <person name="Veloso J."/>
            <person name="Silva-Moreno E."/>
            <person name="Staats M."/>
            <person name="Valdes J.H."/>
            <person name="Van Kan J.A.L."/>
        </authorList>
    </citation>
    <scope>NUCLEOTIDE SEQUENCE [LARGE SCALE GENOMIC DNA]</scope>
    <source>
        <strain evidence="1 2">Bp0003</strain>
    </source>
</reference>
<proteinExistence type="predicted"/>
<accession>A0A4Z1F4V5</accession>
<protein>
    <recommendedName>
        <fullName evidence="3">BTB domain-containing protein</fullName>
    </recommendedName>
</protein>
<gene>
    <name evidence="1" type="ORF">BPAE_0337g00050</name>
</gene>
<evidence type="ECO:0000313" key="2">
    <source>
        <dbReference type="Proteomes" id="UP000297910"/>
    </source>
</evidence>
<dbReference type="EMBL" id="PQXI01000335">
    <property type="protein sequence ID" value="TGO19714.1"/>
    <property type="molecule type" value="Genomic_DNA"/>
</dbReference>
<dbReference type="AlphaFoldDB" id="A0A4Z1F4V5"/>
<evidence type="ECO:0000313" key="1">
    <source>
        <dbReference type="EMBL" id="TGO19714.1"/>
    </source>
</evidence>